<feature type="compositionally biased region" description="Basic and acidic residues" evidence="1">
    <location>
        <begin position="600"/>
        <end position="614"/>
    </location>
</feature>
<dbReference type="AlphaFoldDB" id="A0A2C6KWR1"/>
<feature type="compositionally biased region" description="Basic and acidic residues" evidence="1">
    <location>
        <begin position="547"/>
        <end position="556"/>
    </location>
</feature>
<feature type="compositionally biased region" description="Acidic residues" evidence="1">
    <location>
        <begin position="370"/>
        <end position="385"/>
    </location>
</feature>
<reference evidence="2 3" key="1">
    <citation type="journal article" date="2017" name="Int. J. Parasitol.">
        <title>The genome of the protozoan parasite Cystoisospora suis and a reverse vaccinology approach to identify vaccine candidates.</title>
        <authorList>
            <person name="Palmieri N."/>
            <person name="Shrestha A."/>
            <person name="Ruttkowski B."/>
            <person name="Beck T."/>
            <person name="Vogl C."/>
            <person name="Tomley F."/>
            <person name="Blake D.P."/>
            <person name="Joachim A."/>
        </authorList>
    </citation>
    <scope>NUCLEOTIDE SEQUENCE [LARGE SCALE GENOMIC DNA]</scope>
    <source>
        <strain evidence="2 3">Wien I</strain>
    </source>
</reference>
<feature type="region of interest" description="Disordered" evidence="1">
    <location>
        <begin position="105"/>
        <end position="253"/>
    </location>
</feature>
<feature type="compositionally biased region" description="Low complexity" evidence="1">
    <location>
        <begin position="520"/>
        <end position="538"/>
    </location>
</feature>
<dbReference type="GeneID" id="94429175"/>
<feature type="compositionally biased region" description="Polar residues" evidence="1">
    <location>
        <begin position="569"/>
        <end position="583"/>
    </location>
</feature>
<feature type="compositionally biased region" description="Polar residues" evidence="1">
    <location>
        <begin position="952"/>
        <end position="962"/>
    </location>
</feature>
<evidence type="ECO:0000313" key="3">
    <source>
        <dbReference type="Proteomes" id="UP000221165"/>
    </source>
</evidence>
<protein>
    <submittedName>
        <fullName evidence="2">Uncharacterized protein</fullName>
    </submittedName>
</protein>
<comment type="caution">
    <text evidence="2">The sequence shown here is derived from an EMBL/GenBank/DDBJ whole genome shotgun (WGS) entry which is preliminary data.</text>
</comment>
<organism evidence="2 3">
    <name type="scientific">Cystoisospora suis</name>
    <dbReference type="NCBI Taxonomy" id="483139"/>
    <lineage>
        <taxon>Eukaryota</taxon>
        <taxon>Sar</taxon>
        <taxon>Alveolata</taxon>
        <taxon>Apicomplexa</taxon>
        <taxon>Conoidasida</taxon>
        <taxon>Coccidia</taxon>
        <taxon>Eucoccidiorida</taxon>
        <taxon>Eimeriorina</taxon>
        <taxon>Sarcocystidae</taxon>
        <taxon>Cystoisospora</taxon>
    </lineage>
</organism>
<dbReference type="VEuPathDB" id="ToxoDB:CSUI_005794"/>
<evidence type="ECO:0000256" key="1">
    <source>
        <dbReference type="SAM" id="MobiDB-lite"/>
    </source>
</evidence>
<feature type="compositionally biased region" description="Low complexity" evidence="1">
    <location>
        <begin position="162"/>
        <end position="175"/>
    </location>
</feature>
<feature type="compositionally biased region" description="Basic and acidic residues" evidence="1">
    <location>
        <begin position="271"/>
        <end position="281"/>
    </location>
</feature>
<feature type="non-terminal residue" evidence="2">
    <location>
        <position position="975"/>
    </location>
</feature>
<feature type="compositionally biased region" description="Basic and acidic residues" evidence="1">
    <location>
        <begin position="628"/>
        <end position="654"/>
    </location>
</feature>
<dbReference type="RefSeq" id="XP_067922064.1">
    <property type="nucleotide sequence ID" value="XM_068065964.1"/>
</dbReference>
<feature type="compositionally biased region" description="Polar residues" evidence="1">
    <location>
        <begin position="615"/>
        <end position="624"/>
    </location>
</feature>
<feature type="region of interest" description="Disordered" evidence="1">
    <location>
        <begin position="451"/>
        <end position="705"/>
    </location>
</feature>
<feature type="region of interest" description="Disordered" evidence="1">
    <location>
        <begin position="271"/>
        <end position="386"/>
    </location>
</feature>
<feature type="compositionally biased region" description="Basic and acidic residues" evidence="1">
    <location>
        <begin position="661"/>
        <end position="685"/>
    </location>
</feature>
<feature type="compositionally biased region" description="Basic and acidic residues" evidence="1">
    <location>
        <begin position="347"/>
        <end position="356"/>
    </location>
</feature>
<dbReference type="EMBL" id="MIGC01002806">
    <property type="protein sequence ID" value="PHJ20376.1"/>
    <property type="molecule type" value="Genomic_DNA"/>
</dbReference>
<feature type="compositionally biased region" description="Polar residues" evidence="1">
    <location>
        <begin position="321"/>
        <end position="331"/>
    </location>
</feature>
<sequence length="975" mass="104745">MGRISLKISARGLPVTVSERRPQGALTGAICCPCVFLWESTPLRKNLFSKMLLSSFVLVSFLFSIQPQHVVAVPARLRQPSSATSTTGSLPPHSPAPVLLEDQDATRAATSRSLPSPVSSASVSSSLQGSTPAPHPPSLPSSPSSDQQGDGLVGTTLVFPNSAAALPSASPLPSSYTEESKAPARGVRIPGTIERSGGNNAHTESTDQKDEDEEQSGGSDAPSHEGDVMVASSSSDEVKQTFKPLNKRQLEAQRSQVEWLRREKHFERVRQAAAERARRGASELSGGHEANQKESTAVDSSVTPLPVKGGETHKKTGEIENATSALGSSVISDGDKDQSLQAASFVSEKEGKDRGGQRGGNNGSSKETTTEENDVEEDGGLESEDERLAKVEKYMLESSDSVLKAWQKYKKNRTGLQHAIPFIPRPRVDEDELYTWAARLGGEREVHLLPVDHGPVKEGGDSTVVGDDDGKQGEKGETKGESGGDKYGGGGELGEVVEEYERKTGEVSQPENPDFPLEFPSGSSESPTPSSKDSSSSSEQKAFAFDFTDRGGKENEILSFLETQPRVIIQNTPPTAGSSSNQGKAPAATAPSPRVTLPRTDGKNTSADDKKEKNNTGTPTSVSAPETGEIKRGEENSQMKPSEEKSLPKQEKRTPSQSSPHKLEPEKTEKEGQEGTAKQPEHVRYDEEEEEKEVEEPRTLRPDLHDVGYTMKDLIDELGHVPEFDEDYQLGDQSSLTSEDEADIDSLINYHLLFGNEFNMSGGGTSRASPTKPKKQSEESGDTNSKNQRRSNQHETGEVSGENSNTGPYPPQYPMYGHETTVTHSSPYAAGPHQLQITIRHGPELPGGQGQWGAGRSLSSPSSRKGRASAGGYGELSEQDLRDLGINTFDFNGDFNLDGADDLVLGELLDFTKKPTKPKARGGSRGESIDDFDVDLGGDAGDDHFDIGDFDLSSSSSNTASGKRTRGRKSTDDFD</sequence>
<keyword evidence="3" id="KW-1185">Reference proteome</keyword>
<feature type="compositionally biased region" description="Low complexity" evidence="1">
    <location>
        <begin position="111"/>
        <end position="132"/>
    </location>
</feature>
<evidence type="ECO:0000313" key="2">
    <source>
        <dbReference type="EMBL" id="PHJ20376.1"/>
    </source>
</evidence>
<gene>
    <name evidence="2" type="ORF">CSUI_005794</name>
</gene>
<feature type="compositionally biased region" description="Polar residues" evidence="1">
    <location>
        <begin position="293"/>
        <end position="303"/>
    </location>
</feature>
<feature type="compositionally biased region" description="Basic and acidic residues" evidence="1">
    <location>
        <begin position="695"/>
        <end position="705"/>
    </location>
</feature>
<name>A0A2C6KWR1_9APIC</name>
<feature type="compositionally biased region" description="Basic and acidic residues" evidence="1">
    <location>
        <begin position="468"/>
        <end position="484"/>
    </location>
</feature>
<feature type="region of interest" description="Disordered" evidence="1">
    <location>
        <begin position="756"/>
        <end position="879"/>
    </location>
</feature>
<proteinExistence type="predicted"/>
<accession>A0A2C6KWR1</accession>
<dbReference type="Proteomes" id="UP000221165">
    <property type="component" value="Unassembled WGS sequence"/>
</dbReference>
<feature type="region of interest" description="Disordered" evidence="1">
    <location>
        <begin position="947"/>
        <end position="975"/>
    </location>
</feature>
<feature type="region of interest" description="Disordered" evidence="1">
    <location>
        <begin position="910"/>
        <end position="935"/>
    </location>
</feature>